<name>A0A4R2JII7_9PSEU</name>
<keyword evidence="2" id="KW-1185">Reference proteome</keyword>
<accession>A0A4R2JII7</accession>
<evidence type="ECO:0000313" key="1">
    <source>
        <dbReference type="EMBL" id="TCO56798.1"/>
    </source>
</evidence>
<evidence type="ECO:0000313" key="2">
    <source>
        <dbReference type="Proteomes" id="UP000295680"/>
    </source>
</evidence>
<dbReference type="InterPro" id="IPR058154">
    <property type="entry name" value="Bxb1_TTP-like"/>
</dbReference>
<dbReference type="Pfam" id="PF25681">
    <property type="entry name" value="Phage_TTP_17"/>
    <property type="match status" value="1"/>
</dbReference>
<comment type="caution">
    <text evidence="1">The sequence shown here is derived from an EMBL/GenBank/DDBJ whole genome shotgun (WGS) entry which is preliminary data.</text>
</comment>
<proteinExistence type="predicted"/>
<sequence length="205" mass="21737">MTINDNAVLTASRGFIFTAPAGTAAPTAAVIDAFTPTTTLSGWISVGHTSEKDLPEFGFDGGGSEVRGTWANKALRSVETETPVDFVNFTLQQFDGHALELYYGVQNASTEPGVFAVRRTATKLPNQALLIVVVDGPTSIAFYAGKTTIRRQDAVALATDEFGNLPVRATILDDGTADLLRWISLDTGINPPPAGFTTTDERASV</sequence>
<reference evidence="1 2" key="1">
    <citation type="submission" date="2019-03" db="EMBL/GenBank/DDBJ databases">
        <title>Genomic Encyclopedia of Type Strains, Phase IV (KMG-IV): sequencing the most valuable type-strain genomes for metagenomic binning, comparative biology and taxonomic classification.</title>
        <authorList>
            <person name="Goeker M."/>
        </authorList>
    </citation>
    <scope>NUCLEOTIDE SEQUENCE [LARGE SCALE GENOMIC DNA]</scope>
    <source>
        <strain evidence="1 2">DSM 45934</strain>
    </source>
</reference>
<dbReference type="OrthoDB" id="4094653at2"/>
<protein>
    <submittedName>
        <fullName evidence="1">Uncharacterized protein</fullName>
    </submittedName>
</protein>
<dbReference type="RefSeq" id="WP_132120361.1">
    <property type="nucleotide sequence ID" value="NZ_SLWS01000006.1"/>
</dbReference>
<dbReference type="AlphaFoldDB" id="A0A4R2JII7"/>
<gene>
    <name evidence="1" type="ORF">EV192_106273</name>
</gene>
<organism evidence="1 2">
    <name type="scientific">Actinocrispum wychmicini</name>
    <dbReference type="NCBI Taxonomy" id="1213861"/>
    <lineage>
        <taxon>Bacteria</taxon>
        <taxon>Bacillati</taxon>
        <taxon>Actinomycetota</taxon>
        <taxon>Actinomycetes</taxon>
        <taxon>Pseudonocardiales</taxon>
        <taxon>Pseudonocardiaceae</taxon>
        <taxon>Actinocrispum</taxon>
    </lineage>
</organism>
<dbReference type="EMBL" id="SLWS01000006">
    <property type="protein sequence ID" value="TCO56798.1"/>
    <property type="molecule type" value="Genomic_DNA"/>
</dbReference>
<dbReference type="Proteomes" id="UP000295680">
    <property type="component" value="Unassembled WGS sequence"/>
</dbReference>